<dbReference type="GO" id="GO:0005886">
    <property type="term" value="C:plasma membrane"/>
    <property type="evidence" value="ECO:0007669"/>
    <property type="project" value="UniProtKB-SubCell"/>
</dbReference>
<sequence>MKNEKMGLMSCILMGIGSIIGASVFASTPIAIKIVGGHGIVIGFILAAVFVFVRSIPEMLLGSSLPATGGSYMYLSRLVHPIAGALDAFNELVVGVMKIATMALTFSTYFKYIMPSCPEQVSACLAIIVFTIISCFGLRISSIVQNICVAVLVVALGCFIFMGWGNTAISFGAVISDTVQLSALWAAMGILHGSLIGANVLVYSAEEIDNPGKSIPIAYLVSTLFTAVVYALIGYVTVGVAEQDGFQAIFAITDLAEVADKFMGRGMFLFFVAGGALLAVVTSINSAMMMFARINFAAARDGLFPKAISNLNKHGAPVISLWFNSILAIIGIISGYDLEDVVKITSIPGLFLTPVTFLAVYTIKYKYPNAYANRTIKTPHWLNCLLTTAAIVLCLVLGWYVFGTMEPRHYMLMVGYYAVALVYTIARFFYLKNQGVALFKNMGETYKPWEEMEKNAIKALGDKAIKK</sequence>
<evidence type="ECO:0000256" key="5">
    <source>
        <dbReference type="ARBA" id="ARBA00023136"/>
    </source>
</evidence>
<dbReference type="InterPro" id="IPR002293">
    <property type="entry name" value="AA/rel_permease1"/>
</dbReference>
<dbReference type="PIRSF" id="PIRSF006060">
    <property type="entry name" value="AA_transporter"/>
    <property type="match status" value="1"/>
</dbReference>
<feature type="transmembrane region" description="Helical" evidence="6">
    <location>
        <begin position="32"/>
        <end position="53"/>
    </location>
</feature>
<evidence type="ECO:0000313" key="7">
    <source>
        <dbReference type="EMBL" id="HIR91813.1"/>
    </source>
</evidence>
<evidence type="ECO:0000313" key="8">
    <source>
        <dbReference type="Proteomes" id="UP000886841"/>
    </source>
</evidence>
<comment type="caution">
    <text evidence="7">The sequence shown here is derived from an EMBL/GenBank/DDBJ whole genome shotgun (WGS) entry which is preliminary data.</text>
</comment>
<reference evidence="7" key="2">
    <citation type="journal article" date="2021" name="PeerJ">
        <title>Extensive microbial diversity within the chicken gut microbiome revealed by metagenomics and culture.</title>
        <authorList>
            <person name="Gilroy R."/>
            <person name="Ravi A."/>
            <person name="Getino M."/>
            <person name="Pursley I."/>
            <person name="Horton D.L."/>
            <person name="Alikhan N.F."/>
            <person name="Baker D."/>
            <person name="Gharbi K."/>
            <person name="Hall N."/>
            <person name="Watson M."/>
            <person name="Adriaenssens E.M."/>
            <person name="Foster-Nyarko E."/>
            <person name="Jarju S."/>
            <person name="Secka A."/>
            <person name="Antonio M."/>
            <person name="Oren A."/>
            <person name="Chaudhuri R.R."/>
            <person name="La Ragione R."/>
            <person name="Hildebrand F."/>
            <person name="Pallen M.J."/>
        </authorList>
    </citation>
    <scope>NUCLEOTIDE SEQUENCE</scope>
    <source>
        <strain evidence="7">ChiSxjej1B13-7041</strain>
    </source>
</reference>
<dbReference type="AlphaFoldDB" id="A0A9D1JEE4"/>
<keyword evidence="4 6" id="KW-1133">Transmembrane helix</keyword>
<dbReference type="Gene3D" id="1.20.1740.10">
    <property type="entry name" value="Amino acid/polyamine transporter I"/>
    <property type="match status" value="1"/>
</dbReference>
<dbReference type="InterPro" id="IPR050367">
    <property type="entry name" value="APC_superfamily"/>
</dbReference>
<dbReference type="PANTHER" id="PTHR42770:SF7">
    <property type="entry name" value="MEMBRANE PROTEIN"/>
    <property type="match status" value="1"/>
</dbReference>
<feature type="transmembrane region" description="Helical" evidence="6">
    <location>
        <begin position="92"/>
        <end position="114"/>
    </location>
</feature>
<feature type="transmembrane region" description="Helical" evidence="6">
    <location>
        <begin position="7"/>
        <end position="26"/>
    </location>
</feature>
<name>A0A9D1JEE4_9FIRM</name>
<dbReference type="Pfam" id="PF13520">
    <property type="entry name" value="AA_permease_2"/>
    <property type="match status" value="1"/>
</dbReference>
<feature type="transmembrane region" description="Helical" evidence="6">
    <location>
        <begin position="184"/>
        <end position="205"/>
    </location>
</feature>
<evidence type="ECO:0000256" key="6">
    <source>
        <dbReference type="SAM" id="Phobius"/>
    </source>
</evidence>
<evidence type="ECO:0000256" key="2">
    <source>
        <dbReference type="ARBA" id="ARBA00022475"/>
    </source>
</evidence>
<feature type="transmembrane region" description="Helical" evidence="6">
    <location>
        <begin position="342"/>
        <end position="361"/>
    </location>
</feature>
<dbReference type="GO" id="GO:0022857">
    <property type="term" value="F:transmembrane transporter activity"/>
    <property type="evidence" value="ECO:0007669"/>
    <property type="project" value="InterPro"/>
</dbReference>
<feature type="transmembrane region" description="Helical" evidence="6">
    <location>
        <begin position="268"/>
        <end position="294"/>
    </location>
</feature>
<feature type="transmembrane region" description="Helical" evidence="6">
    <location>
        <begin position="315"/>
        <end position="336"/>
    </location>
</feature>
<feature type="transmembrane region" description="Helical" evidence="6">
    <location>
        <begin position="120"/>
        <end position="140"/>
    </location>
</feature>
<keyword evidence="2" id="KW-1003">Cell membrane</keyword>
<evidence type="ECO:0000256" key="1">
    <source>
        <dbReference type="ARBA" id="ARBA00004651"/>
    </source>
</evidence>
<dbReference type="PANTHER" id="PTHR42770">
    <property type="entry name" value="AMINO ACID TRANSPORTER-RELATED"/>
    <property type="match status" value="1"/>
</dbReference>
<proteinExistence type="predicted"/>
<keyword evidence="5 6" id="KW-0472">Membrane</keyword>
<feature type="transmembrane region" description="Helical" evidence="6">
    <location>
        <begin position="217"/>
        <end position="238"/>
    </location>
</feature>
<feature type="transmembrane region" description="Helical" evidence="6">
    <location>
        <begin position="408"/>
        <end position="430"/>
    </location>
</feature>
<evidence type="ECO:0000256" key="4">
    <source>
        <dbReference type="ARBA" id="ARBA00022989"/>
    </source>
</evidence>
<comment type="subcellular location">
    <subcellularLocation>
        <location evidence="1">Cell membrane</location>
        <topology evidence="1">Multi-pass membrane protein</topology>
    </subcellularLocation>
</comment>
<reference evidence="7" key="1">
    <citation type="submission" date="2020-10" db="EMBL/GenBank/DDBJ databases">
        <authorList>
            <person name="Gilroy R."/>
        </authorList>
    </citation>
    <scope>NUCLEOTIDE SEQUENCE</scope>
    <source>
        <strain evidence="7">ChiSxjej1B13-7041</strain>
    </source>
</reference>
<accession>A0A9D1JEE4</accession>
<dbReference type="EMBL" id="DVHU01000003">
    <property type="protein sequence ID" value="HIR91813.1"/>
    <property type="molecule type" value="Genomic_DNA"/>
</dbReference>
<protein>
    <submittedName>
        <fullName evidence="7">APC family permease</fullName>
    </submittedName>
</protein>
<organism evidence="7 8">
    <name type="scientific">Candidatus Egerieimonas intestinavium</name>
    <dbReference type="NCBI Taxonomy" id="2840777"/>
    <lineage>
        <taxon>Bacteria</taxon>
        <taxon>Bacillati</taxon>
        <taxon>Bacillota</taxon>
        <taxon>Clostridia</taxon>
        <taxon>Lachnospirales</taxon>
        <taxon>Lachnospiraceae</taxon>
        <taxon>Lachnospiraceae incertae sedis</taxon>
        <taxon>Candidatus Egerieimonas</taxon>
    </lineage>
</organism>
<gene>
    <name evidence="7" type="ORF">IAB98_00140</name>
</gene>
<keyword evidence="3 6" id="KW-0812">Transmembrane</keyword>
<dbReference type="Proteomes" id="UP000886841">
    <property type="component" value="Unassembled WGS sequence"/>
</dbReference>
<feature type="transmembrane region" description="Helical" evidence="6">
    <location>
        <begin position="147"/>
        <end position="164"/>
    </location>
</feature>
<evidence type="ECO:0000256" key="3">
    <source>
        <dbReference type="ARBA" id="ARBA00022692"/>
    </source>
</evidence>
<feature type="transmembrane region" description="Helical" evidence="6">
    <location>
        <begin position="381"/>
        <end position="402"/>
    </location>
</feature>